<accession>A0A0D0H384</accession>
<evidence type="ECO:0000256" key="4">
    <source>
        <dbReference type="ARBA" id="ARBA00022448"/>
    </source>
</evidence>
<comment type="subcellular location">
    <subcellularLocation>
        <location evidence="1">Cell membrane</location>
        <topology evidence="1">Peripheral membrane protein</topology>
        <orientation evidence="1">Cytoplasmic side</orientation>
    </subcellularLocation>
</comment>
<comment type="caution">
    <text evidence="12">The sequence shown here is derived from an EMBL/GenBank/DDBJ whole genome shotgun (WGS) entry which is preliminary data.</text>
</comment>
<evidence type="ECO:0000256" key="1">
    <source>
        <dbReference type="ARBA" id="ARBA00004413"/>
    </source>
</evidence>
<dbReference type="GO" id="GO:0015031">
    <property type="term" value="P:protein transport"/>
    <property type="evidence" value="ECO:0007669"/>
    <property type="project" value="UniProtKB-KW"/>
</dbReference>
<evidence type="ECO:0000256" key="3">
    <source>
        <dbReference type="ARBA" id="ARBA00020392"/>
    </source>
</evidence>
<feature type="coiled-coil region" evidence="11">
    <location>
        <begin position="10"/>
        <end position="37"/>
    </location>
</feature>
<evidence type="ECO:0000256" key="8">
    <source>
        <dbReference type="ARBA" id="ARBA00022927"/>
    </source>
</evidence>
<evidence type="ECO:0000256" key="2">
    <source>
        <dbReference type="ARBA" id="ARBA00010004"/>
    </source>
</evidence>
<dbReference type="GO" id="GO:0009288">
    <property type="term" value="C:bacterial-type flagellum"/>
    <property type="evidence" value="ECO:0007669"/>
    <property type="project" value="InterPro"/>
</dbReference>
<dbReference type="PANTHER" id="PTHR38786">
    <property type="entry name" value="FLAGELLAR FLIJ PROTEIN"/>
    <property type="match status" value="1"/>
</dbReference>
<keyword evidence="6" id="KW-0145">Chemotaxis</keyword>
<keyword evidence="11" id="KW-0175">Coiled coil</keyword>
<dbReference type="PATRIC" id="fig|265546.4.peg.233"/>
<feature type="coiled-coil region" evidence="11">
    <location>
        <begin position="72"/>
        <end position="120"/>
    </location>
</feature>
<evidence type="ECO:0000313" key="12">
    <source>
        <dbReference type="EMBL" id="KIP22546.1"/>
    </source>
</evidence>
<dbReference type="Proteomes" id="UP000032047">
    <property type="component" value="Unassembled WGS sequence"/>
</dbReference>
<dbReference type="AlphaFoldDB" id="A0A0D0H384"/>
<name>A0A0D0H384_9BACL</name>
<organism evidence="12 13">
    <name type="scientific">Anoxybacillus ayderensis</name>
    <dbReference type="NCBI Taxonomy" id="265546"/>
    <lineage>
        <taxon>Bacteria</taxon>
        <taxon>Bacillati</taxon>
        <taxon>Bacillota</taxon>
        <taxon>Bacilli</taxon>
        <taxon>Bacillales</taxon>
        <taxon>Anoxybacillaceae</taxon>
        <taxon>Anoxybacillus</taxon>
    </lineage>
</organism>
<keyword evidence="10" id="KW-1006">Bacterial flagellum protein export</keyword>
<dbReference type="InterPro" id="IPR012823">
    <property type="entry name" value="Flagell_FliJ"/>
</dbReference>
<dbReference type="Gene3D" id="1.10.287.1700">
    <property type="match status" value="1"/>
</dbReference>
<comment type="similarity">
    <text evidence="2">Belongs to the FliJ family.</text>
</comment>
<dbReference type="GO" id="GO:0071973">
    <property type="term" value="P:bacterial-type flagellum-dependent cell motility"/>
    <property type="evidence" value="ECO:0007669"/>
    <property type="project" value="InterPro"/>
</dbReference>
<dbReference type="GO" id="GO:0006935">
    <property type="term" value="P:chemotaxis"/>
    <property type="evidence" value="ECO:0007669"/>
    <property type="project" value="UniProtKB-KW"/>
</dbReference>
<evidence type="ECO:0000256" key="6">
    <source>
        <dbReference type="ARBA" id="ARBA00022500"/>
    </source>
</evidence>
<keyword evidence="5" id="KW-1003">Cell membrane</keyword>
<dbReference type="GO" id="GO:0005886">
    <property type="term" value="C:plasma membrane"/>
    <property type="evidence" value="ECO:0007669"/>
    <property type="project" value="UniProtKB-SubCell"/>
</dbReference>
<evidence type="ECO:0000256" key="9">
    <source>
        <dbReference type="ARBA" id="ARBA00023136"/>
    </source>
</evidence>
<dbReference type="GO" id="GO:0044781">
    <property type="term" value="P:bacterial-type flagellum organization"/>
    <property type="evidence" value="ECO:0007669"/>
    <property type="project" value="UniProtKB-KW"/>
</dbReference>
<keyword evidence="13" id="KW-1185">Reference proteome</keyword>
<keyword evidence="7" id="KW-1005">Bacterial flagellum biogenesis</keyword>
<evidence type="ECO:0000313" key="13">
    <source>
        <dbReference type="Proteomes" id="UP000032047"/>
    </source>
</evidence>
<dbReference type="RefSeq" id="WP_021094212.1">
    <property type="nucleotide sequence ID" value="NZ_ANOC01000009.1"/>
</dbReference>
<dbReference type="NCBIfam" id="TIGR02473">
    <property type="entry name" value="flagell_FliJ"/>
    <property type="match status" value="1"/>
</dbReference>
<gene>
    <name evidence="12" type="ORF">JV16_00226</name>
</gene>
<evidence type="ECO:0000256" key="11">
    <source>
        <dbReference type="SAM" id="Coils"/>
    </source>
</evidence>
<dbReference type="InterPro" id="IPR053716">
    <property type="entry name" value="Flag_assembly_chemotaxis_eff"/>
</dbReference>
<keyword evidence="4" id="KW-0813">Transport</keyword>
<evidence type="ECO:0000256" key="10">
    <source>
        <dbReference type="ARBA" id="ARBA00023225"/>
    </source>
</evidence>
<dbReference type="EMBL" id="JXTG01000001">
    <property type="protein sequence ID" value="KIP22546.1"/>
    <property type="molecule type" value="Genomic_DNA"/>
</dbReference>
<dbReference type="InterPro" id="IPR052570">
    <property type="entry name" value="FliJ"/>
</dbReference>
<reference evidence="12 13" key="1">
    <citation type="submission" date="2015-01" db="EMBL/GenBank/DDBJ databases">
        <title>Genome sequence of Anoxybacillus ayderensis strain AB04.</title>
        <authorList>
            <person name="Belduz A.O."/>
            <person name="Canakci S."/>
            <person name="Chan K.-G."/>
            <person name="Kahar U.M."/>
            <person name="Yaakob A.S."/>
            <person name="Chan C.S."/>
            <person name="Goh K.M."/>
        </authorList>
    </citation>
    <scope>NUCLEOTIDE SEQUENCE [LARGE SCALE GENOMIC DNA]</scope>
    <source>
        <strain evidence="12 13">AB04</strain>
    </source>
</reference>
<sequence length="147" mass="18117">MTPFKLTKILNLKEHEKQKALHEYEEARNRFEEVAEKLYHFLKQKEDYEEQHKQQLQLGVAIQHIRSFQQFMSNLQRVIDHYQHLVMQARQQMELKQLKLVELNVEVKKYEKIKEKYDDMIATQMRIAEQKQMDDISIQQYCYRETR</sequence>
<evidence type="ECO:0000256" key="7">
    <source>
        <dbReference type="ARBA" id="ARBA00022795"/>
    </source>
</evidence>
<proteinExistence type="inferred from homology"/>
<dbReference type="PANTHER" id="PTHR38786:SF1">
    <property type="entry name" value="FLAGELLAR FLIJ PROTEIN"/>
    <property type="match status" value="1"/>
</dbReference>
<evidence type="ECO:0000256" key="5">
    <source>
        <dbReference type="ARBA" id="ARBA00022475"/>
    </source>
</evidence>
<dbReference type="Pfam" id="PF02050">
    <property type="entry name" value="FliJ"/>
    <property type="match status" value="1"/>
</dbReference>
<keyword evidence="9" id="KW-0472">Membrane</keyword>
<protein>
    <recommendedName>
        <fullName evidence="3">Flagellar FliJ protein</fullName>
    </recommendedName>
</protein>
<keyword evidence="8" id="KW-0653">Protein transport</keyword>